<dbReference type="InterPro" id="IPR050624">
    <property type="entry name" value="HTH-type_Tx_Regulator"/>
</dbReference>
<evidence type="ECO:0000259" key="3">
    <source>
        <dbReference type="PROSITE" id="PS50977"/>
    </source>
</evidence>
<dbReference type="AlphaFoldDB" id="A0A4V2UQE5"/>
<sequence>MSNNSITKEALATALKKLLEQQPLSKISVKHITDYCNISRNTFYYHFKDKYELINWMFYTDMLENVNSFNDPSKLTESFVKVCKALYAERKFYFACFQYVGQNSLFESLYEIYYELWKINIDMGYSECGFKLSESELSLMAKLKAHALVGIIKDWVDEGMHDNYMKYFEQIREILDSESLGYSILSNQRMMEKRAEEFDKNPIRKKNLKVC</sequence>
<dbReference type="GO" id="GO:0003677">
    <property type="term" value="F:DNA binding"/>
    <property type="evidence" value="ECO:0007669"/>
    <property type="project" value="UniProtKB-UniRule"/>
</dbReference>
<protein>
    <submittedName>
        <fullName evidence="5">TetR family transcriptional regulator</fullName>
    </submittedName>
</protein>
<dbReference type="PANTHER" id="PTHR43479:SF7">
    <property type="entry name" value="TETR-FAMILY TRANSCRIPTIONAL REGULATOR"/>
    <property type="match status" value="1"/>
</dbReference>
<dbReference type="Proteomes" id="UP000294613">
    <property type="component" value="Unassembled WGS sequence"/>
</dbReference>
<evidence type="ECO:0000256" key="1">
    <source>
        <dbReference type="ARBA" id="ARBA00023125"/>
    </source>
</evidence>
<evidence type="ECO:0000313" key="6">
    <source>
        <dbReference type="Proteomes" id="UP000294613"/>
    </source>
</evidence>
<evidence type="ECO:0000313" key="7">
    <source>
        <dbReference type="Proteomes" id="UP000702954"/>
    </source>
</evidence>
<accession>A0A4V2UQE5</accession>
<evidence type="ECO:0000313" key="4">
    <source>
        <dbReference type="EMBL" id="GBU04206.1"/>
    </source>
</evidence>
<dbReference type="InterPro" id="IPR009057">
    <property type="entry name" value="Homeodomain-like_sf"/>
</dbReference>
<dbReference type="Gene3D" id="1.10.357.10">
    <property type="entry name" value="Tetracycline Repressor, domain 2"/>
    <property type="match status" value="1"/>
</dbReference>
<evidence type="ECO:0000313" key="5">
    <source>
        <dbReference type="EMBL" id="TCS70170.1"/>
    </source>
</evidence>
<name>A0A4V2UQE5_9FIRM</name>
<reference evidence="5 6" key="2">
    <citation type="submission" date="2019-03" db="EMBL/GenBank/DDBJ databases">
        <title>Genomic Encyclopedia of Type Strains, Phase IV (KMG-IV): sequencing the most valuable type-strain genomes for metagenomic binning, comparative biology and taxonomic classification.</title>
        <authorList>
            <person name="Goeker M."/>
        </authorList>
    </citation>
    <scope>NUCLEOTIDE SEQUENCE [LARGE SCALE GENOMIC DNA]</scope>
    <source>
        <strain evidence="5 6">DSM 103426</strain>
    </source>
</reference>
<dbReference type="InterPro" id="IPR039532">
    <property type="entry name" value="TetR_C_Firmicutes"/>
</dbReference>
<dbReference type="InterPro" id="IPR001647">
    <property type="entry name" value="HTH_TetR"/>
</dbReference>
<keyword evidence="7" id="KW-1185">Reference proteome</keyword>
<dbReference type="Pfam" id="PF00440">
    <property type="entry name" value="TetR_N"/>
    <property type="match status" value="1"/>
</dbReference>
<organism evidence="5 6">
    <name type="scientific">Faecalimonas umbilicata</name>
    <dbReference type="NCBI Taxonomy" id="1912855"/>
    <lineage>
        <taxon>Bacteria</taxon>
        <taxon>Bacillati</taxon>
        <taxon>Bacillota</taxon>
        <taxon>Clostridia</taxon>
        <taxon>Lachnospirales</taxon>
        <taxon>Lachnospiraceae</taxon>
        <taxon>Faecalimonas</taxon>
    </lineage>
</organism>
<feature type="DNA-binding region" description="H-T-H motif" evidence="2">
    <location>
        <begin position="28"/>
        <end position="47"/>
    </location>
</feature>
<evidence type="ECO:0000256" key="2">
    <source>
        <dbReference type="PROSITE-ProRule" id="PRU00335"/>
    </source>
</evidence>
<gene>
    <name evidence="5" type="ORF">EDD74_10118</name>
    <name evidence="4" type="ORF">FAEUMB_07470</name>
</gene>
<comment type="caution">
    <text evidence="5">The sequence shown here is derived from an EMBL/GenBank/DDBJ whole genome shotgun (WGS) entry which is preliminary data.</text>
</comment>
<feature type="domain" description="HTH tetR-type" evidence="3">
    <location>
        <begin position="5"/>
        <end position="65"/>
    </location>
</feature>
<dbReference type="PROSITE" id="PS50977">
    <property type="entry name" value="HTH_TETR_2"/>
    <property type="match status" value="1"/>
</dbReference>
<dbReference type="RefSeq" id="WP_008977343.1">
    <property type="nucleotide sequence ID" value="NZ_BHEO01000002.1"/>
</dbReference>
<dbReference type="Proteomes" id="UP000702954">
    <property type="component" value="Unassembled WGS sequence"/>
</dbReference>
<reference evidence="4 7" key="1">
    <citation type="journal article" date="2018" name="Int. J. Syst. Evol. Microbiol.">
        <title>Draft Genome Sequence of Faecalimonas umbilicata JCM 30896T, an Acetate-Producing Bacterium Isolated from Human Feces.</title>
        <authorList>
            <person name="Sakamoto M."/>
            <person name="Ikeyama N."/>
            <person name="Yuki M."/>
            <person name="Ohkuma M."/>
        </authorList>
    </citation>
    <scope>NUCLEOTIDE SEQUENCE [LARGE SCALE GENOMIC DNA]</scope>
    <source>
        <strain evidence="4 7">EGH7</strain>
    </source>
</reference>
<proteinExistence type="predicted"/>
<dbReference type="EMBL" id="SLZV01000001">
    <property type="protein sequence ID" value="TCS70170.1"/>
    <property type="molecule type" value="Genomic_DNA"/>
</dbReference>
<keyword evidence="1 2" id="KW-0238">DNA-binding</keyword>
<dbReference type="Pfam" id="PF14278">
    <property type="entry name" value="TetR_C_8"/>
    <property type="match status" value="1"/>
</dbReference>
<dbReference type="EMBL" id="BHEO01000002">
    <property type="protein sequence ID" value="GBU04206.1"/>
    <property type="molecule type" value="Genomic_DNA"/>
</dbReference>
<dbReference type="SUPFAM" id="SSF46689">
    <property type="entry name" value="Homeodomain-like"/>
    <property type="match status" value="1"/>
</dbReference>
<dbReference type="PANTHER" id="PTHR43479">
    <property type="entry name" value="ACREF/ENVCD OPERON REPRESSOR-RELATED"/>
    <property type="match status" value="1"/>
</dbReference>